<name>F0W9H1_9STRA</name>
<protein>
    <recommendedName>
        <fullName evidence="4">Late endosomal/lysosomal adaptor and MAPK and MTOR activator 4</fullName>
    </recommendedName>
</protein>
<organism evidence="5">
    <name type="scientific">Albugo laibachii Nc14</name>
    <dbReference type="NCBI Taxonomy" id="890382"/>
    <lineage>
        <taxon>Eukaryota</taxon>
        <taxon>Sar</taxon>
        <taxon>Stramenopiles</taxon>
        <taxon>Oomycota</taxon>
        <taxon>Peronosporomycetes</taxon>
        <taxon>Albuginales</taxon>
        <taxon>Albuginaceae</taxon>
        <taxon>Albugo</taxon>
    </lineage>
</organism>
<dbReference type="InterPro" id="IPR034601">
    <property type="entry name" value="LAMTOR4"/>
</dbReference>
<reference evidence="5" key="2">
    <citation type="submission" date="2011-02" db="EMBL/GenBank/DDBJ databases">
        <authorList>
            <person name="MacLean D."/>
        </authorList>
    </citation>
    <scope>NUCLEOTIDE SEQUENCE</scope>
</reference>
<dbReference type="GO" id="GO:0071230">
    <property type="term" value="P:cellular response to amino acid stimulus"/>
    <property type="evidence" value="ECO:0007669"/>
    <property type="project" value="InterPro"/>
</dbReference>
<evidence type="ECO:0000256" key="2">
    <source>
        <dbReference type="ARBA" id="ARBA00010627"/>
    </source>
</evidence>
<evidence type="ECO:0000256" key="4">
    <source>
        <dbReference type="ARBA" id="ARBA00032690"/>
    </source>
</evidence>
<dbReference type="PANTHER" id="PTHR33967">
    <property type="entry name" value="RAGULATOR COMPLEX PROTEIN LAMTOR4"/>
    <property type="match status" value="1"/>
</dbReference>
<proteinExistence type="inferred from homology"/>
<dbReference type="GO" id="GO:0005764">
    <property type="term" value="C:lysosome"/>
    <property type="evidence" value="ECO:0007669"/>
    <property type="project" value="UniProtKB-SubCell"/>
</dbReference>
<evidence type="ECO:0000256" key="1">
    <source>
        <dbReference type="ARBA" id="ARBA00004371"/>
    </source>
</evidence>
<evidence type="ECO:0000313" key="5">
    <source>
        <dbReference type="EMBL" id="CCA17785.1"/>
    </source>
</evidence>
<comment type="subcellular location">
    <subcellularLocation>
        <location evidence="1">Lysosome</location>
    </subcellularLocation>
</comment>
<dbReference type="GO" id="GO:0032008">
    <property type="term" value="P:positive regulation of TOR signaling"/>
    <property type="evidence" value="ECO:0007669"/>
    <property type="project" value="InterPro"/>
</dbReference>
<dbReference type="EMBL" id="FR824085">
    <property type="protein sequence ID" value="CCA17785.1"/>
    <property type="molecule type" value="Genomic_DNA"/>
</dbReference>
<dbReference type="GO" id="GO:0071986">
    <property type="term" value="C:Ragulator complex"/>
    <property type="evidence" value="ECO:0007669"/>
    <property type="project" value="InterPro"/>
</dbReference>
<dbReference type="PANTHER" id="PTHR33967:SF1">
    <property type="entry name" value="RAGULATOR COMPLEX PROTEIN LAMTOR4"/>
    <property type="match status" value="1"/>
</dbReference>
<accession>F0W9H1</accession>
<dbReference type="HOGENOM" id="CLU_2473616_0_0_1"/>
<gene>
    <name evidence="5" type="primary">AlNc14C40G3430</name>
    <name evidence="5" type="ORF">ALNC14_039280</name>
</gene>
<evidence type="ECO:0000256" key="3">
    <source>
        <dbReference type="ARBA" id="ARBA00023228"/>
    </source>
</evidence>
<comment type="similarity">
    <text evidence="2">Belongs to the LAMTOR4 family.</text>
</comment>
<reference evidence="5" key="1">
    <citation type="journal article" date="2011" name="PLoS Biol.">
        <title>Gene gain and loss during evolution of obligate parasitism in the white rust pathogen of Arabidopsis thaliana.</title>
        <authorList>
            <person name="Kemen E."/>
            <person name="Gardiner A."/>
            <person name="Schultz-Larsen T."/>
            <person name="Kemen A.C."/>
            <person name="Balmuth A.L."/>
            <person name="Robert-Seilaniantz A."/>
            <person name="Bailey K."/>
            <person name="Holub E."/>
            <person name="Studholme D.J."/>
            <person name="Maclean D."/>
            <person name="Jones J.D."/>
        </authorList>
    </citation>
    <scope>NUCLEOTIDE SEQUENCE</scope>
</reference>
<keyword evidence="3" id="KW-0458">Lysosome</keyword>
<dbReference type="GO" id="GO:0005085">
    <property type="term" value="F:guanyl-nucleotide exchange factor activity"/>
    <property type="evidence" value="ECO:0007669"/>
    <property type="project" value="TreeGrafter"/>
</dbReference>
<dbReference type="AlphaFoldDB" id="F0W9H1"/>
<sequence>MEDLQFVPNQIGSLILSRANGCILSASGTLDNTTGKRVASVLYSMLQDAANVLEHSDEVFKRFTVTHPTNKYIVTSDTNRVYIVHKNV</sequence>